<evidence type="ECO:0000256" key="1">
    <source>
        <dbReference type="SAM" id="Phobius"/>
    </source>
</evidence>
<gene>
    <name evidence="3" type="ORF">KDB89_11535</name>
</gene>
<accession>A0ABX8SGH3</accession>
<dbReference type="NCBIfam" id="NF047619">
    <property type="entry name" value="NADase_discoid"/>
    <property type="match status" value="1"/>
</dbReference>
<evidence type="ECO:0000259" key="2">
    <source>
        <dbReference type="Pfam" id="PF25302"/>
    </source>
</evidence>
<name>A0ABX8SGH3_9ACTN</name>
<reference evidence="3 4" key="1">
    <citation type="submission" date="2021-07" db="EMBL/GenBank/DDBJ databases">
        <title>complete genome sequencing of Tessaracoccus sp.J1M15.</title>
        <authorList>
            <person name="Bae J.-W."/>
            <person name="Kim D.-y."/>
        </authorList>
    </citation>
    <scope>NUCLEOTIDE SEQUENCE [LARGE SCALE GENOMIC DNA]</scope>
    <source>
        <strain evidence="3 4">J1M15</strain>
    </source>
</reference>
<dbReference type="Pfam" id="PF25302">
    <property type="entry name" value="NADase_transloc"/>
    <property type="match status" value="1"/>
</dbReference>
<evidence type="ECO:0000313" key="4">
    <source>
        <dbReference type="Proteomes" id="UP000824504"/>
    </source>
</evidence>
<feature type="transmembrane region" description="Helical" evidence="1">
    <location>
        <begin position="26"/>
        <end position="46"/>
    </location>
</feature>
<keyword evidence="1" id="KW-1133">Transmembrane helix</keyword>
<dbReference type="Proteomes" id="UP000824504">
    <property type="component" value="Chromosome"/>
</dbReference>
<dbReference type="RefSeq" id="WP_219081182.1">
    <property type="nucleotide sequence ID" value="NZ_CP079216.1"/>
</dbReference>
<keyword evidence="4" id="KW-1185">Reference proteome</keyword>
<organism evidence="3 4">
    <name type="scientific">Tessaracoccus palaemonis</name>
    <dbReference type="NCBI Taxonomy" id="2829499"/>
    <lineage>
        <taxon>Bacteria</taxon>
        <taxon>Bacillati</taxon>
        <taxon>Actinomycetota</taxon>
        <taxon>Actinomycetes</taxon>
        <taxon>Propionibacteriales</taxon>
        <taxon>Propionibacteriaceae</taxon>
        <taxon>Tessaracoccus</taxon>
    </lineage>
</organism>
<keyword evidence="1" id="KW-0812">Transmembrane</keyword>
<dbReference type="InterPro" id="IPR057561">
    <property type="entry name" value="NADase_transloc"/>
</dbReference>
<keyword evidence="1" id="KW-0472">Membrane</keyword>
<evidence type="ECO:0000313" key="3">
    <source>
        <dbReference type="EMBL" id="QXT62375.1"/>
    </source>
</evidence>
<dbReference type="EMBL" id="CP079216">
    <property type="protein sequence ID" value="QXT62375.1"/>
    <property type="molecule type" value="Genomic_DNA"/>
</dbReference>
<proteinExistence type="predicted"/>
<sequence length="227" mass="24133">MALQVPDEAVRKSIAVDARPGVEPRLLVLMLAIAVVAGFFGGRLVLIRSDSSTTGSADVISSSPLEPANSVDDGQYTPYTGVVKTVTPDSAEGKCSKSQADDAPAALIDQSDTSIWRCRGEGIGETAVFEFDEPVTLAALRVVNGNTAWTDRYAAERRITAIRWTFDDGSFFDQGLAPNDRDAQEVRFPETETTSIAMDVLGVTEPGDDSDLSDAVSISALEFLAPA</sequence>
<feature type="domain" description="NAD glycohydrolase translocation F5/8 type C" evidence="2">
    <location>
        <begin position="99"/>
        <end position="208"/>
    </location>
</feature>
<protein>
    <recommendedName>
        <fullName evidence="2">NAD glycohydrolase translocation F5/8 type C domain-containing protein</fullName>
    </recommendedName>
</protein>